<evidence type="ECO:0000256" key="1">
    <source>
        <dbReference type="SAM" id="MobiDB-lite"/>
    </source>
</evidence>
<feature type="region of interest" description="Disordered" evidence="1">
    <location>
        <begin position="98"/>
        <end position="120"/>
    </location>
</feature>
<sequence>MSQRDGFAGGFLAGAIFGSVVGGVIGTLVAQRRDAEFAEDEAEGRIQGKGNSNPDKSGLRRQMRASNSSGVEMEVARRSLEDKIAQLNATIDEVRDQLGSVNSNAGGVNEFSSRSEELQS</sequence>
<evidence type="ECO:0000256" key="2">
    <source>
        <dbReference type="SAM" id="Phobius"/>
    </source>
</evidence>
<protein>
    <recommendedName>
        <fullName evidence="5">Gas vesicle protein</fullName>
    </recommendedName>
</protein>
<dbReference type="AlphaFoldDB" id="A0A1Z4LM84"/>
<name>A0A1Z4LM84_9CYAN</name>
<proteinExistence type="predicted"/>
<evidence type="ECO:0008006" key="5">
    <source>
        <dbReference type="Google" id="ProtNLM"/>
    </source>
</evidence>
<accession>A0A1Z4LM84</accession>
<evidence type="ECO:0000313" key="3">
    <source>
        <dbReference type="EMBL" id="BAY82218.1"/>
    </source>
</evidence>
<keyword evidence="2" id="KW-0472">Membrane</keyword>
<feature type="compositionally biased region" description="Polar residues" evidence="1">
    <location>
        <begin position="99"/>
        <end position="112"/>
    </location>
</feature>
<keyword evidence="4" id="KW-1185">Reference proteome</keyword>
<reference evidence="3 4" key="1">
    <citation type="submission" date="2017-06" db="EMBL/GenBank/DDBJ databases">
        <title>Genome sequencing of cyanobaciteial culture collection at National Institute for Environmental Studies (NIES).</title>
        <authorList>
            <person name="Hirose Y."/>
            <person name="Shimura Y."/>
            <person name="Fujisawa T."/>
            <person name="Nakamura Y."/>
            <person name="Kawachi M."/>
        </authorList>
    </citation>
    <scope>NUCLEOTIDE SEQUENCE [LARGE SCALE GENOMIC DNA]</scope>
    <source>
        <strain evidence="3 4">NIES-267</strain>
    </source>
</reference>
<evidence type="ECO:0000313" key="4">
    <source>
        <dbReference type="Proteomes" id="UP000218418"/>
    </source>
</evidence>
<dbReference type="OrthoDB" id="516634at2"/>
<dbReference type="EMBL" id="AP018227">
    <property type="protein sequence ID" value="BAY82218.1"/>
    <property type="molecule type" value="Genomic_DNA"/>
</dbReference>
<dbReference type="Proteomes" id="UP000218418">
    <property type="component" value="Chromosome"/>
</dbReference>
<feature type="transmembrane region" description="Helical" evidence="2">
    <location>
        <begin position="6"/>
        <end position="30"/>
    </location>
</feature>
<keyword evidence="2" id="KW-1133">Transmembrane helix</keyword>
<keyword evidence="2" id="KW-0812">Transmembrane</keyword>
<feature type="region of interest" description="Disordered" evidence="1">
    <location>
        <begin position="38"/>
        <end position="74"/>
    </location>
</feature>
<organism evidence="3 4">
    <name type="scientific">Calothrix parasitica NIES-267</name>
    <dbReference type="NCBI Taxonomy" id="1973488"/>
    <lineage>
        <taxon>Bacteria</taxon>
        <taxon>Bacillati</taxon>
        <taxon>Cyanobacteriota</taxon>
        <taxon>Cyanophyceae</taxon>
        <taxon>Nostocales</taxon>
        <taxon>Calotrichaceae</taxon>
        <taxon>Calothrix</taxon>
    </lineage>
</organism>
<gene>
    <name evidence="3" type="ORF">NIES267_16970</name>
</gene>